<dbReference type="GO" id="GO:0003677">
    <property type="term" value="F:DNA binding"/>
    <property type="evidence" value="ECO:0007669"/>
    <property type="project" value="UniProtKB-KW"/>
</dbReference>
<dbReference type="Proteomes" id="UP000001887">
    <property type="component" value="Chromosome"/>
</dbReference>
<dbReference type="AlphaFoldDB" id="D2R3X3"/>
<dbReference type="CDD" id="cd13834">
    <property type="entry name" value="HU_like"/>
    <property type="match status" value="1"/>
</dbReference>
<proteinExistence type="inferred from homology"/>
<evidence type="ECO:0000256" key="2">
    <source>
        <dbReference type="ARBA" id="ARBA00023125"/>
    </source>
</evidence>
<dbReference type="InterPro" id="IPR010992">
    <property type="entry name" value="IHF-like_DNA-bd_dom_sf"/>
</dbReference>
<evidence type="ECO:0000256" key="1">
    <source>
        <dbReference type="ARBA" id="ARBA00010529"/>
    </source>
</evidence>
<comment type="similarity">
    <text evidence="1">Belongs to the bacterial histone-like protein family.</text>
</comment>
<keyword evidence="4" id="KW-1185">Reference proteome</keyword>
<name>D2R3X3_PIRSD</name>
<dbReference type="EMBL" id="CP001848">
    <property type="protein sequence ID" value="ADB18822.1"/>
    <property type="molecule type" value="Genomic_DNA"/>
</dbReference>
<dbReference type="STRING" id="530564.Psta_4173"/>
<gene>
    <name evidence="3" type="ordered locus">Psta_4173</name>
</gene>
<dbReference type="InterPro" id="IPR000119">
    <property type="entry name" value="Hist_DNA-bd"/>
</dbReference>
<dbReference type="Gene3D" id="4.10.520.10">
    <property type="entry name" value="IHF-like DNA-binding proteins"/>
    <property type="match status" value="1"/>
</dbReference>
<dbReference type="GO" id="GO:0030527">
    <property type="term" value="F:structural constituent of chromatin"/>
    <property type="evidence" value="ECO:0007669"/>
    <property type="project" value="InterPro"/>
</dbReference>
<dbReference type="Pfam" id="PF00216">
    <property type="entry name" value="Bac_DNA_binding"/>
    <property type="match status" value="1"/>
</dbReference>
<dbReference type="KEGG" id="psl:Psta_4173"/>
<dbReference type="HOGENOM" id="CLU_105066_0_1_0"/>
<organism evidence="3 4">
    <name type="scientific">Pirellula staleyi (strain ATCC 27377 / DSM 6068 / ICPB 4128)</name>
    <name type="common">Pirella staleyi</name>
    <dbReference type="NCBI Taxonomy" id="530564"/>
    <lineage>
        <taxon>Bacteria</taxon>
        <taxon>Pseudomonadati</taxon>
        <taxon>Planctomycetota</taxon>
        <taxon>Planctomycetia</taxon>
        <taxon>Pirellulales</taxon>
        <taxon>Pirellulaceae</taxon>
        <taxon>Pirellula</taxon>
    </lineage>
</organism>
<keyword evidence="2 3" id="KW-0238">DNA-binding</keyword>
<sequence>MAKAPSPKAPSKSEVMANIATATGLTKKQITTVFEALTAEIGKALGKKGPGAFQIPGLCKIVRKHVPAKKAQKGVLNRLTGKVEDRPAKPASTTVRVRALKSLKSMV</sequence>
<dbReference type="eggNOG" id="COG0776">
    <property type="taxonomic scope" value="Bacteria"/>
</dbReference>
<evidence type="ECO:0000313" key="4">
    <source>
        <dbReference type="Proteomes" id="UP000001887"/>
    </source>
</evidence>
<dbReference type="SUPFAM" id="SSF47729">
    <property type="entry name" value="IHF-like DNA-binding proteins"/>
    <property type="match status" value="1"/>
</dbReference>
<dbReference type="OrthoDB" id="331625at2"/>
<reference evidence="3 4" key="1">
    <citation type="journal article" date="2009" name="Stand. Genomic Sci.">
        <title>Complete genome sequence of Pirellula staleyi type strain (ATCC 27377).</title>
        <authorList>
            <person name="Clum A."/>
            <person name="Tindall B.J."/>
            <person name="Sikorski J."/>
            <person name="Ivanova N."/>
            <person name="Mavrommatis K."/>
            <person name="Lucas S."/>
            <person name="Glavina del Rio T."/>
            <person name="Nolan M."/>
            <person name="Chen F."/>
            <person name="Tice H."/>
            <person name="Pitluck S."/>
            <person name="Cheng J.F."/>
            <person name="Chertkov O."/>
            <person name="Brettin T."/>
            <person name="Han C."/>
            <person name="Detter J.C."/>
            <person name="Kuske C."/>
            <person name="Bruce D."/>
            <person name="Goodwin L."/>
            <person name="Ovchinikova G."/>
            <person name="Pati A."/>
            <person name="Mikhailova N."/>
            <person name="Chen A."/>
            <person name="Palaniappan K."/>
            <person name="Land M."/>
            <person name="Hauser L."/>
            <person name="Chang Y.J."/>
            <person name="Jeffries C.D."/>
            <person name="Chain P."/>
            <person name="Rohde M."/>
            <person name="Goker M."/>
            <person name="Bristow J."/>
            <person name="Eisen J.A."/>
            <person name="Markowitz V."/>
            <person name="Hugenholtz P."/>
            <person name="Kyrpides N.C."/>
            <person name="Klenk H.P."/>
            <person name="Lapidus A."/>
        </authorList>
    </citation>
    <scope>NUCLEOTIDE SEQUENCE [LARGE SCALE GENOMIC DNA]</scope>
    <source>
        <strain evidence="4">ATCC 27377 / DSM 6068 / ICPB 4128</strain>
    </source>
</reference>
<accession>D2R3X3</accession>
<evidence type="ECO:0000313" key="3">
    <source>
        <dbReference type="EMBL" id="ADB18822.1"/>
    </source>
</evidence>
<protein>
    <submittedName>
        <fullName evidence="3">DNA-binding protein</fullName>
    </submittedName>
</protein>